<keyword evidence="4 6" id="KW-0472">Membrane</keyword>
<feature type="transmembrane region" description="Helical" evidence="6">
    <location>
        <begin position="126"/>
        <end position="146"/>
    </location>
</feature>
<evidence type="ECO:0000256" key="1">
    <source>
        <dbReference type="ARBA" id="ARBA00004141"/>
    </source>
</evidence>
<reference evidence="8 9" key="1">
    <citation type="submission" date="2021-11" db="EMBL/GenBank/DDBJ databases">
        <title>Lacrimispora sp. nov. NSJ-141 isolated from human feces.</title>
        <authorList>
            <person name="Abdugheni R."/>
        </authorList>
    </citation>
    <scope>NUCLEOTIDE SEQUENCE [LARGE SCALE GENOMIC DNA]</scope>
    <source>
        <strain evidence="8 9">NSJ-141</strain>
    </source>
</reference>
<dbReference type="InterPro" id="IPR006153">
    <property type="entry name" value="Cation/H_exchanger_TM"/>
</dbReference>
<evidence type="ECO:0000256" key="6">
    <source>
        <dbReference type="SAM" id="Phobius"/>
    </source>
</evidence>
<gene>
    <name evidence="8" type="ORF">LQE92_07890</name>
</gene>
<comment type="subcellular location">
    <subcellularLocation>
        <location evidence="1">Membrane</location>
        <topology evidence="1">Multi-pass membrane protein</topology>
    </subcellularLocation>
</comment>
<dbReference type="Proteomes" id="UP001299265">
    <property type="component" value="Unassembled WGS sequence"/>
</dbReference>
<dbReference type="GO" id="GO:0015297">
    <property type="term" value="F:antiporter activity"/>
    <property type="evidence" value="ECO:0007669"/>
    <property type="project" value="InterPro"/>
</dbReference>
<evidence type="ECO:0000259" key="7">
    <source>
        <dbReference type="Pfam" id="PF00999"/>
    </source>
</evidence>
<evidence type="ECO:0000256" key="2">
    <source>
        <dbReference type="ARBA" id="ARBA00022692"/>
    </source>
</evidence>
<accession>A0AAP2RJ22</accession>
<organism evidence="8 9">
    <name type="scientific">Lientehia hominis</name>
    <dbReference type="NCBI Taxonomy" id="2897778"/>
    <lineage>
        <taxon>Bacteria</taxon>
        <taxon>Bacillati</taxon>
        <taxon>Bacillota</taxon>
        <taxon>Clostridia</taxon>
        <taxon>Lachnospirales</taxon>
        <taxon>Lachnospiraceae</taxon>
        <taxon>Lientehia</taxon>
    </lineage>
</organism>
<dbReference type="Gene3D" id="1.20.1530.20">
    <property type="match status" value="1"/>
</dbReference>
<feature type="transmembrane region" description="Helical" evidence="6">
    <location>
        <begin position="40"/>
        <end position="59"/>
    </location>
</feature>
<evidence type="ECO:0000256" key="3">
    <source>
        <dbReference type="ARBA" id="ARBA00022989"/>
    </source>
</evidence>
<comment type="caution">
    <text evidence="8">The sequence shown here is derived from an EMBL/GenBank/DDBJ whole genome shotgun (WGS) entry which is preliminary data.</text>
</comment>
<keyword evidence="9" id="KW-1185">Reference proteome</keyword>
<dbReference type="InterPro" id="IPR038770">
    <property type="entry name" value="Na+/solute_symporter_sf"/>
</dbReference>
<feature type="transmembrane region" description="Helical" evidence="6">
    <location>
        <begin position="193"/>
        <end position="217"/>
    </location>
</feature>
<dbReference type="PANTHER" id="PTHR43021">
    <property type="entry name" value="NA(+)/H(+) ANTIPORTER-RELATED"/>
    <property type="match status" value="1"/>
</dbReference>
<dbReference type="Pfam" id="PF00999">
    <property type="entry name" value="Na_H_Exchanger"/>
    <property type="match status" value="1"/>
</dbReference>
<feature type="transmembrane region" description="Helical" evidence="6">
    <location>
        <begin position="158"/>
        <end position="181"/>
    </location>
</feature>
<dbReference type="GO" id="GO:1902600">
    <property type="term" value="P:proton transmembrane transport"/>
    <property type="evidence" value="ECO:0007669"/>
    <property type="project" value="InterPro"/>
</dbReference>
<dbReference type="EMBL" id="JAJNOR010000004">
    <property type="protein sequence ID" value="MCD2492545.1"/>
    <property type="molecule type" value="Genomic_DNA"/>
</dbReference>
<evidence type="ECO:0000256" key="4">
    <source>
        <dbReference type="ARBA" id="ARBA00023136"/>
    </source>
</evidence>
<feature type="transmembrane region" description="Helical" evidence="6">
    <location>
        <begin position="229"/>
        <end position="262"/>
    </location>
</feature>
<dbReference type="GO" id="GO:0016020">
    <property type="term" value="C:membrane"/>
    <property type="evidence" value="ECO:0007669"/>
    <property type="project" value="UniProtKB-SubCell"/>
</dbReference>
<protein>
    <submittedName>
        <fullName evidence="8">Cation:proton antiporter</fullName>
    </submittedName>
</protein>
<feature type="transmembrane region" description="Helical" evidence="6">
    <location>
        <begin position="65"/>
        <end position="85"/>
    </location>
</feature>
<feature type="transmembrane region" description="Helical" evidence="6">
    <location>
        <begin position="336"/>
        <end position="355"/>
    </location>
</feature>
<sequence length="419" mass="45001">MMLLSMIENDSVRVILSLAIMVSAGLIFTAVTRRIHLPDVTGYILAGVAIGPYALHLIPDGIADHMSFVADVALAFIAFGVGRYFKWSVLKKNGKKVVIITAMEALMAGLVVTLAMLYIFRLSLPFSLLLGAIGSATAPASTIMTIRQYKAKGEFVNTILQVVALDDAVALLAFSACTAVVNASEGNGAGVWFILKPILLNIGALALGAFFGLVLHWLVDRERNRERRIILLIGMVLILTGFCSSFDISPLLSCMVMGTVYINVGGSKKTFTQLNHFTPAVFLLFFVNSGMRLNVPMLKTAGIIGVSYFFIRIVGKYIGAYLGARFTGAAVEIRRYLGLALIPQAGVSIGLSVLAERMLPEKLGMLLSTIILSSSILYELTGPACAKASLFLAGAIPGRKKGTGREMPPDTKSKKTEKK</sequence>
<feature type="compositionally biased region" description="Basic and acidic residues" evidence="5">
    <location>
        <begin position="403"/>
        <end position="419"/>
    </location>
</feature>
<proteinExistence type="predicted"/>
<dbReference type="RefSeq" id="WP_231062436.1">
    <property type="nucleotide sequence ID" value="NZ_JAJNOR010000004.1"/>
</dbReference>
<feature type="transmembrane region" description="Helical" evidence="6">
    <location>
        <begin position="12"/>
        <end position="31"/>
    </location>
</feature>
<feature type="region of interest" description="Disordered" evidence="5">
    <location>
        <begin position="399"/>
        <end position="419"/>
    </location>
</feature>
<feature type="transmembrane region" description="Helical" evidence="6">
    <location>
        <begin position="97"/>
        <end position="120"/>
    </location>
</feature>
<dbReference type="PANTHER" id="PTHR43021:SF2">
    <property type="entry name" value="CATION_H+ EXCHANGER DOMAIN-CONTAINING PROTEIN"/>
    <property type="match status" value="1"/>
</dbReference>
<evidence type="ECO:0000256" key="5">
    <source>
        <dbReference type="SAM" id="MobiDB-lite"/>
    </source>
</evidence>
<name>A0AAP2RJ22_9FIRM</name>
<evidence type="ECO:0000313" key="8">
    <source>
        <dbReference type="EMBL" id="MCD2492545.1"/>
    </source>
</evidence>
<keyword evidence="2 6" id="KW-0812">Transmembrane</keyword>
<evidence type="ECO:0000313" key="9">
    <source>
        <dbReference type="Proteomes" id="UP001299265"/>
    </source>
</evidence>
<feature type="transmembrane region" description="Helical" evidence="6">
    <location>
        <begin position="303"/>
        <end position="324"/>
    </location>
</feature>
<dbReference type="AlphaFoldDB" id="A0AAP2RJ22"/>
<feature type="domain" description="Cation/H+ exchanger transmembrane" evidence="7">
    <location>
        <begin position="27"/>
        <end position="376"/>
    </location>
</feature>
<keyword evidence="3 6" id="KW-1133">Transmembrane helix</keyword>